<name>A0AAD9G7N7_BABDI</name>
<dbReference type="PANTHER" id="PTHR21569">
    <property type="entry name" value="RIBOSOMAL PROTEIN S9"/>
    <property type="match status" value="1"/>
</dbReference>
<comment type="similarity">
    <text evidence="1 4">Belongs to the universal ribosomal protein uS9 family.</text>
</comment>
<dbReference type="Proteomes" id="UP001195914">
    <property type="component" value="Unassembled WGS sequence"/>
</dbReference>
<sequence length="265" mass="29775">MILMSRVLTNALGKRQPALSIDEALYLAKEAGIATKAELQRFIVASPSFSADKSPFLISNFFNEKRKYESFNTVKDDITRESDRGECIIASQQVGETSKIDKIIAEKTGHGSNDPQQMFWHNGAYWNARAEGHGTCMRSTTRVILKRGSGVIKVNGEEDLYKRWPIFYNRMDVVEPFYLAGCCGMYDLFIETRGGGVTGQSRSTRLAVARALVNANPSIKFNVEGKPLMVPIIKLAAALYEDIRQKMPKMPGRTGARSLRKWRKR</sequence>
<keyword evidence="6" id="KW-1185">Reference proteome</keyword>
<dbReference type="InterPro" id="IPR020568">
    <property type="entry name" value="Ribosomal_Su5_D2-typ_SF"/>
</dbReference>
<dbReference type="Pfam" id="PF00380">
    <property type="entry name" value="Ribosomal_S9"/>
    <property type="match status" value="1"/>
</dbReference>
<gene>
    <name evidence="5" type="ORF">X943_003260</name>
</gene>
<reference evidence="5" key="2">
    <citation type="submission" date="2021-05" db="EMBL/GenBank/DDBJ databases">
        <authorList>
            <person name="Pain A."/>
        </authorList>
    </citation>
    <scope>NUCLEOTIDE SEQUENCE</scope>
    <source>
        <strain evidence="5">1802A</strain>
    </source>
</reference>
<dbReference type="Gene3D" id="3.30.230.10">
    <property type="match status" value="1"/>
</dbReference>
<dbReference type="InterPro" id="IPR014721">
    <property type="entry name" value="Ribsml_uS5_D2-typ_fold_subgr"/>
</dbReference>
<comment type="caution">
    <text evidence="5">The sequence shown here is derived from an EMBL/GenBank/DDBJ whole genome shotgun (WGS) entry which is preliminary data.</text>
</comment>
<keyword evidence="3 4" id="KW-0687">Ribonucleoprotein</keyword>
<protein>
    <recommendedName>
        <fullName evidence="7">Ribosomal protein S9</fullName>
    </recommendedName>
</protein>
<reference evidence="5" key="1">
    <citation type="journal article" date="2014" name="Nucleic Acids Res.">
        <title>The evolutionary dynamics of variant antigen genes in Babesia reveal a history of genomic innovation underlying host-parasite interaction.</title>
        <authorList>
            <person name="Jackson A.P."/>
            <person name="Otto T.D."/>
            <person name="Darby A."/>
            <person name="Ramaprasad A."/>
            <person name="Xia D."/>
            <person name="Echaide I.E."/>
            <person name="Farber M."/>
            <person name="Gahlot S."/>
            <person name="Gamble J."/>
            <person name="Gupta D."/>
            <person name="Gupta Y."/>
            <person name="Jackson L."/>
            <person name="Malandrin L."/>
            <person name="Malas T.B."/>
            <person name="Moussa E."/>
            <person name="Nair M."/>
            <person name="Reid A.J."/>
            <person name="Sanders M."/>
            <person name="Sharma J."/>
            <person name="Tracey A."/>
            <person name="Quail M.A."/>
            <person name="Weir W."/>
            <person name="Wastling J.M."/>
            <person name="Hall N."/>
            <person name="Willadsen P."/>
            <person name="Lingelbach K."/>
            <person name="Shiels B."/>
            <person name="Tait A."/>
            <person name="Berriman M."/>
            <person name="Allred D.R."/>
            <person name="Pain A."/>
        </authorList>
    </citation>
    <scope>NUCLEOTIDE SEQUENCE</scope>
    <source>
        <strain evidence="5">1802A</strain>
    </source>
</reference>
<evidence type="ECO:0000256" key="3">
    <source>
        <dbReference type="ARBA" id="ARBA00023274"/>
    </source>
</evidence>
<evidence type="ECO:0008006" key="7">
    <source>
        <dbReference type="Google" id="ProtNLM"/>
    </source>
</evidence>
<evidence type="ECO:0000313" key="5">
    <source>
        <dbReference type="EMBL" id="KAK1933347.1"/>
    </source>
</evidence>
<dbReference type="InterPro" id="IPR000754">
    <property type="entry name" value="Ribosomal_uS9"/>
</dbReference>
<dbReference type="AlphaFoldDB" id="A0AAD9G7N7"/>
<dbReference type="GO" id="GO:0006412">
    <property type="term" value="P:translation"/>
    <property type="evidence" value="ECO:0007669"/>
    <property type="project" value="InterPro"/>
</dbReference>
<dbReference type="GO" id="GO:0003723">
    <property type="term" value="F:RNA binding"/>
    <property type="evidence" value="ECO:0007669"/>
    <property type="project" value="TreeGrafter"/>
</dbReference>
<dbReference type="SUPFAM" id="SSF54211">
    <property type="entry name" value="Ribosomal protein S5 domain 2-like"/>
    <property type="match status" value="1"/>
</dbReference>
<organism evidence="5 6">
    <name type="scientific">Babesia divergens</name>
    <dbReference type="NCBI Taxonomy" id="32595"/>
    <lineage>
        <taxon>Eukaryota</taxon>
        <taxon>Sar</taxon>
        <taxon>Alveolata</taxon>
        <taxon>Apicomplexa</taxon>
        <taxon>Aconoidasida</taxon>
        <taxon>Piroplasmida</taxon>
        <taxon>Babesiidae</taxon>
        <taxon>Babesia</taxon>
    </lineage>
</organism>
<evidence type="ECO:0000256" key="4">
    <source>
        <dbReference type="RuleBase" id="RU003815"/>
    </source>
</evidence>
<evidence type="ECO:0000256" key="1">
    <source>
        <dbReference type="ARBA" id="ARBA00005251"/>
    </source>
</evidence>
<dbReference type="PANTHER" id="PTHR21569:SF1">
    <property type="entry name" value="SMALL RIBOSOMAL SUBUNIT PROTEIN US9M"/>
    <property type="match status" value="1"/>
</dbReference>
<evidence type="ECO:0000256" key="2">
    <source>
        <dbReference type="ARBA" id="ARBA00022980"/>
    </source>
</evidence>
<dbReference type="GO" id="GO:0003735">
    <property type="term" value="F:structural constituent of ribosome"/>
    <property type="evidence" value="ECO:0007669"/>
    <property type="project" value="InterPro"/>
</dbReference>
<dbReference type="PROSITE" id="PS00360">
    <property type="entry name" value="RIBOSOMAL_S9"/>
    <property type="match status" value="1"/>
</dbReference>
<accession>A0AAD9G7N7</accession>
<dbReference type="EMBL" id="JAHBMH010000073">
    <property type="protein sequence ID" value="KAK1933347.1"/>
    <property type="molecule type" value="Genomic_DNA"/>
</dbReference>
<dbReference type="InterPro" id="IPR020574">
    <property type="entry name" value="Ribosomal_uS9_CS"/>
</dbReference>
<proteinExistence type="inferred from homology"/>
<keyword evidence="2 4" id="KW-0689">Ribosomal protein</keyword>
<evidence type="ECO:0000313" key="6">
    <source>
        <dbReference type="Proteomes" id="UP001195914"/>
    </source>
</evidence>
<dbReference type="GO" id="GO:0015935">
    <property type="term" value="C:small ribosomal subunit"/>
    <property type="evidence" value="ECO:0007669"/>
    <property type="project" value="TreeGrafter"/>
</dbReference>